<dbReference type="CDD" id="cd06572">
    <property type="entry name" value="Histidinol_dh"/>
    <property type="match status" value="1"/>
</dbReference>
<dbReference type="GO" id="GO:0051287">
    <property type="term" value="F:NAD binding"/>
    <property type="evidence" value="ECO:0007669"/>
    <property type="project" value="InterPro"/>
</dbReference>
<gene>
    <name evidence="12 19" type="primary">hisD</name>
    <name evidence="19" type="ORF">IAC32_03150</name>
</gene>
<keyword evidence="7 12" id="KW-0862">Zinc</keyword>
<dbReference type="SUPFAM" id="SSF53720">
    <property type="entry name" value="ALDH-like"/>
    <property type="match status" value="1"/>
</dbReference>
<sequence length="426" mass="45718">MKIYDNPAREDWDALLARPGKADDAAIRQSVAAIMDDVRQRGDVALKELELKFDKVGLENIQVSEKEIDTAETLLEEDLKEAIRNAKDNIYKFHAAEIPSLAKVETAEEVVCWQKAVAIEKVGLYVPGGTAPLFSTVLMLAVPAQIAGCSEVVLCTPPAADGSIHPAILYAAKISGVHKIFKVGGAQAIAAMACGTATIPKVYKIFGPGNPYVTMAKQLASLQDVAIDMPAGPSEVAIIADSNAKAEVAAADMLSQAEHGTTSQSVLFTTSKEFALEVAGEADRQCAMSSRAQYISKSLDNSKIFILPDLDTAMDMCNAYAPEHLIISCDGYRDLAEKVINAGSVFLGYNTPESAGDYASGTNHTLPTSGFARMYSGVNLDSYIKKITFQEISRKGLEKLAKTITVLAENELLTAHKNAVEIRLKN</sequence>
<feature type="binding site" evidence="12 16">
    <location>
        <position position="416"/>
    </location>
    <ligand>
        <name>substrate</name>
    </ligand>
</feature>
<dbReference type="InterPro" id="IPR016161">
    <property type="entry name" value="Ald_DH/histidinol_DH"/>
</dbReference>
<feature type="binding site" evidence="12 16">
    <location>
        <position position="411"/>
    </location>
    <ligand>
        <name>substrate</name>
    </ligand>
</feature>
<dbReference type="GO" id="GO:0008270">
    <property type="term" value="F:zinc ion binding"/>
    <property type="evidence" value="ECO:0007669"/>
    <property type="project" value="UniProtKB-UniRule"/>
</dbReference>
<dbReference type="PRINTS" id="PR00083">
    <property type="entry name" value="HOLDHDRGNASE"/>
</dbReference>
<dbReference type="GO" id="GO:0000105">
    <property type="term" value="P:L-histidine biosynthetic process"/>
    <property type="evidence" value="ECO:0007669"/>
    <property type="project" value="UniProtKB-UniRule"/>
</dbReference>
<feature type="binding site" evidence="12 16">
    <location>
        <position position="259"/>
    </location>
    <ligand>
        <name>substrate</name>
    </ligand>
</feature>
<dbReference type="NCBIfam" id="TIGR00069">
    <property type="entry name" value="hisD"/>
    <property type="match status" value="1"/>
</dbReference>
<keyword evidence="5 12" id="KW-0028">Amino-acid biosynthesis</keyword>
<comment type="caution">
    <text evidence="19">The sequence shown here is derived from an EMBL/GenBank/DDBJ whole genome shotgun (WGS) entry which is preliminary data.</text>
</comment>
<evidence type="ECO:0000256" key="6">
    <source>
        <dbReference type="ARBA" id="ARBA00022723"/>
    </source>
</evidence>
<reference evidence="19" key="2">
    <citation type="journal article" date="2021" name="PeerJ">
        <title>Extensive microbial diversity within the chicken gut microbiome revealed by metagenomics and culture.</title>
        <authorList>
            <person name="Gilroy R."/>
            <person name="Ravi A."/>
            <person name="Getino M."/>
            <person name="Pursley I."/>
            <person name="Horton D.L."/>
            <person name="Alikhan N.F."/>
            <person name="Baker D."/>
            <person name="Gharbi K."/>
            <person name="Hall N."/>
            <person name="Watson M."/>
            <person name="Adriaenssens E.M."/>
            <person name="Foster-Nyarko E."/>
            <person name="Jarju S."/>
            <person name="Secka A."/>
            <person name="Antonio M."/>
            <person name="Oren A."/>
            <person name="Chaudhuri R.R."/>
            <person name="La Ragione R."/>
            <person name="Hildebrand F."/>
            <person name="Pallen M.J."/>
        </authorList>
    </citation>
    <scope>NUCLEOTIDE SEQUENCE</scope>
    <source>
        <strain evidence="19">D3-1215</strain>
    </source>
</reference>
<dbReference type="Gene3D" id="3.40.50.1980">
    <property type="entry name" value="Nitrogenase molybdenum iron protein domain"/>
    <property type="match status" value="2"/>
</dbReference>
<evidence type="ECO:0000256" key="12">
    <source>
        <dbReference type="HAMAP-Rule" id="MF_01024"/>
    </source>
</evidence>
<feature type="active site" description="Proton acceptor" evidence="12 14">
    <location>
        <position position="323"/>
    </location>
</feature>
<feature type="binding site" evidence="12 17">
    <location>
        <position position="357"/>
    </location>
    <ligand>
        <name>Zn(2+)</name>
        <dbReference type="ChEBI" id="CHEBI:29105"/>
    </ligand>
</feature>
<dbReference type="InterPro" id="IPR001692">
    <property type="entry name" value="Histidinol_DH_CS"/>
</dbReference>
<feature type="binding site" evidence="12 16">
    <location>
        <position position="256"/>
    </location>
    <ligand>
        <name>substrate</name>
    </ligand>
</feature>
<comment type="pathway">
    <text evidence="2 12">Amino-acid biosynthesis; L-histidine biosynthesis; L-histidine from 5-phospho-alpha-D-ribose 1-diphosphate: step 9/9.</text>
</comment>
<protein>
    <recommendedName>
        <fullName evidence="4 12">Histidinol dehydrogenase</fullName>
        <shortName evidence="12">HDH</shortName>
        <ecNumber evidence="4 12">1.1.1.23</ecNumber>
    </recommendedName>
</protein>
<dbReference type="InterPro" id="IPR022695">
    <property type="entry name" value="Histidinol_DH_monofunct"/>
</dbReference>
<dbReference type="PIRSF" id="PIRSF000099">
    <property type="entry name" value="Histidinol_dh"/>
    <property type="match status" value="1"/>
</dbReference>
<evidence type="ECO:0000256" key="9">
    <source>
        <dbReference type="ARBA" id="ARBA00023027"/>
    </source>
</evidence>
<keyword evidence="9 12" id="KW-0520">NAD</keyword>
<dbReference type="GO" id="GO:0005829">
    <property type="term" value="C:cytosol"/>
    <property type="evidence" value="ECO:0007669"/>
    <property type="project" value="TreeGrafter"/>
</dbReference>
<keyword evidence="10 12" id="KW-0368">Histidine biosynthesis</keyword>
<evidence type="ECO:0000256" key="11">
    <source>
        <dbReference type="ARBA" id="ARBA00049489"/>
    </source>
</evidence>
<evidence type="ECO:0000256" key="4">
    <source>
        <dbReference type="ARBA" id="ARBA00012965"/>
    </source>
</evidence>
<feature type="binding site" evidence="12 17">
    <location>
        <position position="259"/>
    </location>
    <ligand>
        <name>Zn(2+)</name>
        <dbReference type="ChEBI" id="CHEBI:29105"/>
    </ligand>
</feature>
<evidence type="ECO:0000313" key="20">
    <source>
        <dbReference type="Proteomes" id="UP000823637"/>
    </source>
</evidence>
<evidence type="ECO:0000256" key="8">
    <source>
        <dbReference type="ARBA" id="ARBA00023002"/>
    </source>
</evidence>
<dbReference type="InterPro" id="IPR012131">
    <property type="entry name" value="Hstdl_DH"/>
</dbReference>
<dbReference type="Proteomes" id="UP000823637">
    <property type="component" value="Unassembled WGS sequence"/>
</dbReference>
<keyword evidence="8 12" id="KW-0560">Oxidoreductase</keyword>
<reference evidence="19" key="1">
    <citation type="submission" date="2020-10" db="EMBL/GenBank/DDBJ databases">
        <authorList>
            <person name="Gilroy R."/>
        </authorList>
    </citation>
    <scope>NUCLEOTIDE SEQUENCE</scope>
    <source>
        <strain evidence="19">D3-1215</strain>
    </source>
</reference>
<dbReference type="FunFam" id="3.40.50.1980:FF:000001">
    <property type="entry name" value="Histidinol dehydrogenase"/>
    <property type="match status" value="1"/>
</dbReference>
<feature type="binding site" evidence="12 17">
    <location>
        <position position="416"/>
    </location>
    <ligand>
        <name>Zn(2+)</name>
        <dbReference type="ChEBI" id="CHEBI:29105"/>
    </ligand>
</feature>
<evidence type="ECO:0000313" key="19">
    <source>
        <dbReference type="EMBL" id="MBO8446728.1"/>
    </source>
</evidence>
<evidence type="ECO:0000256" key="17">
    <source>
        <dbReference type="PIRSR" id="PIRSR000099-4"/>
    </source>
</evidence>
<evidence type="ECO:0000256" key="16">
    <source>
        <dbReference type="PIRSR" id="PIRSR000099-3"/>
    </source>
</evidence>
<keyword evidence="6 12" id="KW-0479">Metal-binding</keyword>
<dbReference type="EC" id="1.1.1.23" evidence="4 12"/>
<feature type="binding site" evidence="12 17">
    <location>
        <position position="256"/>
    </location>
    <ligand>
        <name>Zn(2+)</name>
        <dbReference type="ChEBI" id="CHEBI:29105"/>
    </ligand>
</feature>
<comment type="cofactor">
    <cofactor evidence="12 17">
        <name>Zn(2+)</name>
        <dbReference type="ChEBI" id="CHEBI:29105"/>
    </cofactor>
    <text evidence="12 17">Binds 1 zinc ion per subunit.</text>
</comment>
<dbReference type="HAMAP" id="MF_01024">
    <property type="entry name" value="HisD"/>
    <property type="match status" value="1"/>
</dbReference>
<evidence type="ECO:0000256" key="2">
    <source>
        <dbReference type="ARBA" id="ARBA00004940"/>
    </source>
</evidence>
<feature type="binding site" evidence="12 16">
    <location>
        <position position="324"/>
    </location>
    <ligand>
        <name>substrate</name>
    </ligand>
</feature>
<dbReference type="EMBL" id="JADIMR010000045">
    <property type="protein sequence ID" value="MBO8446728.1"/>
    <property type="molecule type" value="Genomic_DNA"/>
</dbReference>
<evidence type="ECO:0000256" key="5">
    <source>
        <dbReference type="ARBA" id="ARBA00022605"/>
    </source>
</evidence>
<evidence type="ECO:0000256" key="13">
    <source>
        <dbReference type="PIRNR" id="PIRNR000099"/>
    </source>
</evidence>
<comment type="function">
    <text evidence="1 12">Catalyzes the sequential NAD-dependent oxidations of L-histidinol to L-histidinaldehyde and then to L-histidine.</text>
</comment>
<dbReference type="Gene3D" id="1.20.5.1300">
    <property type="match status" value="1"/>
</dbReference>
<dbReference type="Pfam" id="PF00815">
    <property type="entry name" value="Histidinol_dh"/>
    <property type="match status" value="1"/>
</dbReference>
<evidence type="ECO:0000256" key="14">
    <source>
        <dbReference type="PIRSR" id="PIRSR000099-1"/>
    </source>
</evidence>
<evidence type="ECO:0000256" key="18">
    <source>
        <dbReference type="RuleBase" id="RU004175"/>
    </source>
</evidence>
<feature type="binding site" evidence="12 15">
    <location>
        <position position="210"/>
    </location>
    <ligand>
        <name>NAD(+)</name>
        <dbReference type="ChEBI" id="CHEBI:57540"/>
    </ligand>
</feature>
<feature type="binding site" evidence="12 15">
    <location>
        <position position="187"/>
    </location>
    <ligand>
        <name>NAD(+)</name>
        <dbReference type="ChEBI" id="CHEBI:57540"/>
    </ligand>
</feature>
<feature type="binding site" evidence="12 16">
    <location>
        <position position="357"/>
    </location>
    <ligand>
        <name>substrate</name>
    </ligand>
</feature>
<feature type="binding site" evidence="12 16">
    <location>
        <position position="234"/>
    </location>
    <ligand>
        <name>substrate</name>
    </ligand>
</feature>
<proteinExistence type="inferred from homology"/>
<dbReference type="AlphaFoldDB" id="A0A9D9EFT6"/>
<evidence type="ECO:0000256" key="10">
    <source>
        <dbReference type="ARBA" id="ARBA00023102"/>
    </source>
</evidence>
<feature type="binding site" evidence="12 15">
    <location>
        <position position="125"/>
    </location>
    <ligand>
        <name>NAD(+)</name>
        <dbReference type="ChEBI" id="CHEBI:57540"/>
    </ligand>
</feature>
<dbReference type="PANTHER" id="PTHR21256">
    <property type="entry name" value="HISTIDINOL DEHYDROGENASE HDH"/>
    <property type="match status" value="1"/>
</dbReference>
<name>A0A9D9EFT6_9BACT</name>
<dbReference type="FunFam" id="3.40.50.1980:FF:000002">
    <property type="entry name" value="Histidinol dehydrogenase, chloroplastic"/>
    <property type="match status" value="1"/>
</dbReference>
<dbReference type="PROSITE" id="PS00611">
    <property type="entry name" value="HISOL_DEHYDROGENASE"/>
    <property type="match status" value="1"/>
</dbReference>
<evidence type="ECO:0000256" key="3">
    <source>
        <dbReference type="ARBA" id="ARBA00010178"/>
    </source>
</evidence>
<comment type="catalytic activity">
    <reaction evidence="11 12">
        <text>L-histidinol + 2 NAD(+) + H2O = L-histidine + 2 NADH + 3 H(+)</text>
        <dbReference type="Rhea" id="RHEA:20641"/>
        <dbReference type="ChEBI" id="CHEBI:15377"/>
        <dbReference type="ChEBI" id="CHEBI:15378"/>
        <dbReference type="ChEBI" id="CHEBI:57540"/>
        <dbReference type="ChEBI" id="CHEBI:57595"/>
        <dbReference type="ChEBI" id="CHEBI:57699"/>
        <dbReference type="ChEBI" id="CHEBI:57945"/>
        <dbReference type="EC" id="1.1.1.23"/>
    </reaction>
</comment>
<evidence type="ECO:0000256" key="7">
    <source>
        <dbReference type="ARBA" id="ARBA00022833"/>
    </source>
</evidence>
<organism evidence="19 20">
    <name type="scientific">Candidatus Enterocola intestinipullorum</name>
    <dbReference type="NCBI Taxonomy" id="2840783"/>
    <lineage>
        <taxon>Bacteria</taxon>
        <taxon>Pseudomonadati</taxon>
        <taxon>Bacteroidota</taxon>
        <taxon>Bacteroidia</taxon>
        <taxon>Bacteroidales</taxon>
        <taxon>Candidatus Enterocola</taxon>
    </lineage>
</organism>
<dbReference type="GO" id="GO:0004399">
    <property type="term" value="F:histidinol dehydrogenase activity"/>
    <property type="evidence" value="ECO:0007669"/>
    <property type="project" value="UniProtKB-UniRule"/>
</dbReference>
<accession>A0A9D9EFT6</accession>
<evidence type="ECO:0000256" key="1">
    <source>
        <dbReference type="ARBA" id="ARBA00003850"/>
    </source>
</evidence>
<feature type="active site" description="Proton acceptor" evidence="12 14">
    <location>
        <position position="324"/>
    </location>
</feature>
<dbReference type="PANTHER" id="PTHR21256:SF2">
    <property type="entry name" value="HISTIDINE BIOSYNTHESIS TRIFUNCTIONAL PROTEIN"/>
    <property type="match status" value="1"/>
</dbReference>
<evidence type="ECO:0000256" key="15">
    <source>
        <dbReference type="PIRSR" id="PIRSR000099-2"/>
    </source>
</evidence>
<comment type="similarity">
    <text evidence="3 12 13 18">Belongs to the histidinol dehydrogenase family.</text>
</comment>